<dbReference type="WBParaSite" id="GPUH_0000824201-mRNA-1">
    <property type="protein sequence ID" value="GPUH_0000824201-mRNA-1"/>
    <property type="gene ID" value="GPUH_0000824201"/>
</dbReference>
<proteinExistence type="predicted"/>
<reference evidence="4" key="1">
    <citation type="submission" date="2016-06" db="UniProtKB">
        <authorList>
            <consortium name="WormBaseParasite"/>
        </authorList>
    </citation>
    <scope>IDENTIFICATION</scope>
</reference>
<reference evidence="2 3" key="2">
    <citation type="submission" date="2018-11" db="EMBL/GenBank/DDBJ databases">
        <authorList>
            <consortium name="Pathogen Informatics"/>
        </authorList>
    </citation>
    <scope>NUCLEOTIDE SEQUENCE [LARGE SCALE GENOMIC DNA]</scope>
</reference>
<gene>
    <name evidence="2" type="ORF">GPUH_LOCUS8234</name>
</gene>
<keyword evidence="3" id="KW-1185">Reference proteome</keyword>
<accession>A0A183DHP2</accession>
<evidence type="ECO:0000313" key="3">
    <source>
        <dbReference type="Proteomes" id="UP000271098"/>
    </source>
</evidence>
<keyword evidence="1" id="KW-0812">Transmembrane</keyword>
<keyword evidence="1" id="KW-1133">Transmembrane helix</keyword>
<protein>
    <submittedName>
        <fullName evidence="2 4">Uncharacterized protein</fullName>
    </submittedName>
</protein>
<dbReference type="AlphaFoldDB" id="A0A183DHP2"/>
<dbReference type="Proteomes" id="UP000271098">
    <property type="component" value="Unassembled WGS sequence"/>
</dbReference>
<feature type="transmembrane region" description="Helical" evidence="1">
    <location>
        <begin position="35"/>
        <end position="55"/>
    </location>
</feature>
<evidence type="ECO:0000313" key="4">
    <source>
        <dbReference type="WBParaSite" id="GPUH_0000824201-mRNA-1"/>
    </source>
</evidence>
<keyword evidence="1" id="KW-0472">Membrane</keyword>
<sequence length="85" mass="9313">MFNILNTQRVRNLKSTSKLQCIFVLCGRANPKSGLIAAMPHAVMGIVVLVGGQIADYLRSHKILSTTAVRKLFNCGGKRIIKMLS</sequence>
<evidence type="ECO:0000313" key="2">
    <source>
        <dbReference type="EMBL" id="VDK61377.1"/>
    </source>
</evidence>
<name>A0A183DHP2_9BILA</name>
<organism evidence="4">
    <name type="scientific">Gongylonema pulchrum</name>
    <dbReference type="NCBI Taxonomy" id="637853"/>
    <lineage>
        <taxon>Eukaryota</taxon>
        <taxon>Metazoa</taxon>
        <taxon>Ecdysozoa</taxon>
        <taxon>Nematoda</taxon>
        <taxon>Chromadorea</taxon>
        <taxon>Rhabditida</taxon>
        <taxon>Spirurina</taxon>
        <taxon>Spiruromorpha</taxon>
        <taxon>Spiruroidea</taxon>
        <taxon>Gongylonematidae</taxon>
        <taxon>Gongylonema</taxon>
    </lineage>
</organism>
<dbReference type="OrthoDB" id="2985014at2759"/>
<evidence type="ECO:0000256" key="1">
    <source>
        <dbReference type="SAM" id="Phobius"/>
    </source>
</evidence>
<dbReference type="EMBL" id="UYRT01023431">
    <property type="protein sequence ID" value="VDK61377.1"/>
    <property type="molecule type" value="Genomic_DNA"/>
</dbReference>